<keyword evidence="3" id="KW-0963">Cytoplasm</keyword>
<dbReference type="KEGG" id="cvn:111134976"/>
<dbReference type="Proteomes" id="UP000694844">
    <property type="component" value="Chromosome 5"/>
</dbReference>
<dbReference type="InterPro" id="IPR011009">
    <property type="entry name" value="Kinase-like_dom_sf"/>
</dbReference>
<feature type="domain" description="Aminoglycoside phosphotransferase" evidence="10">
    <location>
        <begin position="99"/>
        <end position="304"/>
    </location>
</feature>
<keyword evidence="11" id="KW-1185">Reference proteome</keyword>
<evidence type="ECO:0000256" key="7">
    <source>
        <dbReference type="ARBA" id="ARBA00037368"/>
    </source>
</evidence>
<dbReference type="GO" id="GO:0047992">
    <property type="term" value="F:hydroxylysine kinase activity"/>
    <property type="evidence" value="ECO:0007669"/>
    <property type="project" value="UniProtKB-EC"/>
</dbReference>
<dbReference type="RefSeq" id="XP_022340319.1">
    <property type="nucleotide sequence ID" value="XM_022484611.1"/>
</dbReference>
<evidence type="ECO:0000259" key="10">
    <source>
        <dbReference type="Pfam" id="PF01636"/>
    </source>
</evidence>
<gene>
    <name evidence="12" type="primary">LOC111134976</name>
</gene>
<protein>
    <recommendedName>
        <fullName evidence="9">Hydroxylysine kinase</fullName>
        <ecNumber evidence="8">2.7.1.81</ecNumber>
    </recommendedName>
</protein>
<keyword evidence="5" id="KW-0418">Kinase</keyword>
<accession>A0A8B8EKD9</accession>
<reference evidence="12" key="1">
    <citation type="submission" date="2025-08" db="UniProtKB">
        <authorList>
            <consortium name="RefSeq"/>
        </authorList>
    </citation>
    <scope>IDENTIFICATION</scope>
    <source>
        <tissue evidence="12">Whole sample</tissue>
    </source>
</reference>
<dbReference type="PANTHER" id="PTHR21064:SF1">
    <property type="entry name" value="HYDROXYLYSINE KINASE"/>
    <property type="match status" value="1"/>
</dbReference>
<dbReference type="FunFam" id="3.90.1200.10:FF:000007">
    <property type="entry name" value="hydroxylysine kinase isoform X1"/>
    <property type="match status" value="1"/>
</dbReference>
<name>A0A8B8EKD9_CRAVI</name>
<evidence type="ECO:0000256" key="8">
    <source>
        <dbReference type="ARBA" id="ARBA00038873"/>
    </source>
</evidence>
<dbReference type="Pfam" id="PF01636">
    <property type="entry name" value="APH"/>
    <property type="match status" value="1"/>
</dbReference>
<evidence type="ECO:0000256" key="1">
    <source>
        <dbReference type="ARBA" id="ARBA00004496"/>
    </source>
</evidence>
<sequence length="406" mass="45067">MHRTLDLVNIGLIETGSTKRYTNFSRSGTMADRNDTVLVPGERVQPEVDEAEAVRLLQHLYACSATHVEELSSYDDKNFHIKVESSTSCDVTVSKNGCVLKILNSLDSKFPEAIEAQNRLIQHIAEQGICTPRPLPNLQGKLWSLERLEKSGDVRFVVRLFTFVPGRVFVGVAYTPALLHGIGKLAGKMDSACLSFSHPAFSNYKRIWSLTEVPQLTQFLTCITDPQQRHLVAKVLRDFDDSVVTNYTKLKKGVIHGDLSDNNILIQPSASSPGEFQVVGFLDFGDATHSYYVFEIAILLCYVLLGACAGEDPIELAGHALAGYLSEFPLPKPDLSVLKICVTARLVQSLVLGAYTASVEPGNKDYVLQTQSKGWSLLHTLHARPATDVYTTWGRILKQYNLFFQF</sequence>
<evidence type="ECO:0000256" key="9">
    <source>
        <dbReference type="ARBA" id="ARBA00040505"/>
    </source>
</evidence>
<evidence type="ECO:0000256" key="4">
    <source>
        <dbReference type="ARBA" id="ARBA00022679"/>
    </source>
</evidence>
<dbReference type="EC" id="2.7.1.81" evidence="8"/>
<dbReference type="GO" id="GO:0005737">
    <property type="term" value="C:cytoplasm"/>
    <property type="evidence" value="ECO:0007669"/>
    <property type="project" value="UniProtKB-SubCell"/>
</dbReference>
<dbReference type="FunFam" id="3.30.200.20:FF:000549">
    <property type="entry name" value="hydroxylysine kinase"/>
    <property type="match status" value="1"/>
</dbReference>
<evidence type="ECO:0000256" key="2">
    <source>
        <dbReference type="ARBA" id="ARBA00006219"/>
    </source>
</evidence>
<evidence type="ECO:0000256" key="6">
    <source>
        <dbReference type="ARBA" id="ARBA00036820"/>
    </source>
</evidence>
<dbReference type="InterPro" id="IPR050249">
    <property type="entry name" value="Pseudomonas-type_ThrB"/>
</dbReference>
<comment type="function">
    <text evidence="7">Catalyzes the GTP-dependent phosphorylation of 5-hydroxy-L-lysine.</text>
</comment>
<dbReference type="GeneID" id="111134976"/>
<keyword evidence="4" id="KW-0808">Transferase</keyword>
<comment type="catalytic activity">
    <reaction evidence="6">
        <text>(5R)-5-hydroxy-L-lysine + GTP = (5R)-5-phosphooxy-L-lysine + GDP + H(+)</text>
        <dbReference type="Rhea" id="RHEA:19049"/>
        <dbReference type="ChEBI" id="CHEBI:15378"/>
        <dbReference type="ChEBI" id="CHEBI:37565"/>
        <dbReference type="ChEBI" id="CHEBI:57882"/>
        <dbReference type="ChEBI" id="CHEBI:58189"/>
        <dbReference type="ChEBI" id="CHEBI:58357"/>
        <dbReference type="EC" id="2.7.1.81"/>
    </reaction>
</comment>
<comment type="subcellular location">
    <subcellularLocation>
        <location evidence="1">Cytoplasm</location>
    </subcellularLocation>
</comment>
<proteinExistence type="inferred from homology"/>
<dbReference type="InterPro" id="IPR002575">
    <property type="entry name" value="Aminoglycoside_PTrfase"/>
</dbReference>
<organism evidence="11 12">
    <name type="scientific">Crassostrea virginica</name>
    <name type="common">Eastern oyster</name>
    <dbReference type="NCBI Taxonomy" id="6565"/>
    <lineage>
        <taxon>Eukaryota</taxon>
        <taxon>Metazoa</taxon>
        <taxon>Spiralia</taxon>
        <taxon>Lophotrochozoa</taxon>
        <taxon>Mollusca</taxon>
        <taxon>Bivalvia</taxon>
        <taxon>Autobranchia</taxon>
        <taxon>Pteriomorphia</taxon>
        <taxon>Ostreida</taxon>
        <taxon>Ostreoidea</taxon>
        <taxon>Ostreidae</taxon>
        <taxon>Crassostrea</taxon>
    </lineage>
</organism>
<dbReference type="Gene3D" id="3.30.200.20">
    <property type="entry name" value="Phosphorylase Kinase, domain 1"/>
    <property type="match status" value="1"/>
</dbReference>
<evidence type="ECO:0000313" key="12">
    <source>
        <dbReference type="RefSeq" id="XP_022340319.1"/>
    </source>
</evidence>
<dbReference type="SUPFAM" id="SSF56112">
    <property type="entry name" value="Protein kinase-like (PK-like)"/>
    <property type="match status" value="1"/>
</dbReference>
<dbReference type="AlphaFoldDB" id="A0A8B8EKD9"/>
<dbReference type="OrthoDB" id="9973935at2759"/>
<dbReference type="PANTHER" id="PTHR21064">
    <property type="entry name" value="AMINOGLYCOSIDE PHOSPHOTRANSFERASE DOMAIN-CONTAINING PROTEIN-RELATED"/>
    <property type="match status" value="1"/>
</dbReference>
<dbReference type="Gene3D" id="3.90.1200.10">
    <property type="match status" value="1"/>
</dbReference>
<evidence type="ECO:0000256" key="5">
    <source>
        <dbReference type="ARBA" id="ARBA00022777"/>
    </source>
</evidence>
<evidence type="ECO:0000256" key="3">
    <source>
        <dbReference type="ARBA" id="ARBA00022490"/>
    </source>
</evidence>
<comment type="similarity">
    <text evidence="2">Belongs to the aminoglycoside phosphotransferase family.</text>
</comment>
<evidence type="ECO:0000313" key="11">
    <source>
        <dbReference type="Proteomes" id="UP000694844"/>
    </source>
</evidence>